<reference evidence="1 2" key="1">
    <citation type="journal article" date="2023" name="Plants (Basel)">
        <title>Bridging the Gap: Combining Genomics and Transcriptomics Approaches to Understand Stylosanthes scabra, an Orphan Legume from the Brazilian Caatinga.</title>
        <authorList>
            <person name="Ferreira-Neto J.R.C."/>
            <person name="da Silva M.D."/>
            <person name="Binneck E."/>
            <person name="de Melo N.F."/>
            <person name="da Silva R.H."/>
            <person name="de Melo A.L.T.M."/>
            <person name="Pandolfi V."/>
            <person name="Bustamante F.O."/>
            <person name="Brasileiro-Vidal A.C."/>
            <person name="Benko-Iseppon A.M."/>
        </authorList>
    </citation>
    <scope>NUCLEOTIDE SEQUENCE [LARGE SCALE GENOMIC DNA]</scope>
    <source>
        <tissue evidence="1">Leaves</tissue>
    </source>
</reference>
<feature type="non-terminal residue" evidence="1">
    <location>
        <position position="78"/>
    </location>
</feature>
<organism evidence="1 2">
    <name type="scientific">Stylosanthes scabra</name>
    <dbReference type="NCBI Taxonomy" id="79078"/>
    <lineage>
        <taxon>Eukaryota</taxon>
        <taxon>Viridiplantae</taxon>
        <taxon>Streptophyta</taxon>
        <taxon>Embryophyta</taxon>
        <taxon>Tracheophyta</taxon>
        <taxon>Spermatophyta</taxon>
        <taxon>Magnoliopsida</taxon>
        <taxon>eudicotyledons</taxon>
        <taxon>Gunneridae</taxon>
        <taxon>Pentapetalae</taxon>
        <taxon>rosids</taxon>
        <taxon>fabids</taxon>
        <taxon>Fabales</taxon>
        <taxon>Fabaceae</taxon>
        <taxon>Papilionoideae</taxon>
        <taxon>50 kb inversion clade</taxon>
        <taxon>dalbergioids sensu lato</taxon>
        <taxon>Dalbergieae</taxon>
        <taxon>Pterocarpus clade</taxon>
        <taxon>Stylosanthes</taxon>
    </lineage>
</organism>
<dbReference type="Proteomes" id="UP001341840">
    <property type="component" value="Unassembled WGS sequence"/>
</dbReference>
<accession>A0ABU6U535</accession>
<proteinExistence type="predicted"/>
<evidence type="ECO:0000313" key="1">
    <source>
        <dbReference type="EMBL" id="MED6156257.1"/>
    </source>
</evidence>
<gene>
    <name evidence="1" type="ORF">PIB30_012818</name>
</gene>
<dbReference type="EMBL" id="JASCZI010120861">
    <property type="protein sequence ID" value="MED6156257.1"/>
    <property type="molecule type" value="Genomic_DNA"/>
</dbReference>
<evidence type="ECO:0000313" key="2">
    <source>
        <dbReference type="Proteomes" id="UP001341840"/>
    </source>
</evidence>
<protein>
    <submittedName>
        <fullName evidence="1">Uncharacterized protein</fullName>
    </submittedName>
</protein>
<comment type="caution">
    <text evidence="1">The sequence shown here is derived from an EMBL/GenBank/DDBJ whole genome shotgun (WGS) entry which is preliminary data.</text>
</comment>
<keyword evidence="2" id="KW-1185">Reference proteome</keyword>
<name>A0ABU6U535_9FABA</name>
<sequence>MARWRPPYLMGSFPLVAHPRDLDGAPAPPYFVTPTKVTAARPCHDGRTHLNEGYFGDFTFPGQGPSISQAQFDLYGEN</sequence>